<organism evidence="1 2">
    <name type="scientific">Owenia fusiformis</name>
    <name type="common">Polychaete worm</name>
    <dbReference type="NCBI Taxonomy" id="6347"/>
    <lineage>
        <taxon>Eukaryota</taxon>
        <taxon>Metazoa</taxon>
        <taxon>Spiralia</taxon>
        <taxon>Lophotrochozoa</taxon>
        <taxon>Annelida</taxon>
        <taxon>Polychaeta</taxon>
        <taxon>Sedentaria</taxon>
        <taxon>Canalipalpata</taxon>
        <taxon>Sabellida</taxon>
        <taxon>Oweniida</taxon>
        <taxon>Oweniidae</taxon>
        <taxon>Owenia</taxon>
    </lineage>
</organism>
<proteinExistence type="predicted"/>
<dbReference type="SUPFAM" id="SSF56672">
    <property type="entry name" value="DNA/RNA polymerases"/>
    <property type="match status" value="1"/>
</dbReference>
<dbReference type="Proteomes" id="UP000749559">
    <property type="component" value="Unassembled WGS sequence"/>
</dbReference>
<dbReference type="EMBL" id="CAIIXF020000007">
    <property type="protein sequence ID" value="CAH1789104.1"/>
    <property type="molecule type" value="Genomic_DNA"/>
</dbReference>
<name>A0A8J1Y452_OWEFU</name>
<accession>A0A8J1Y452</accession>
<dbReference type="Gene3D" id="3.10.10.10">
    <property type="entry name" value="HIV Type 1 Reverse Transcriptase, subunit A, domain 1"/>
    <property type="match status" value="1"/>
</dbReference>
<sequence>MILKDSYQDWINIGCNSTVLGWIHNGVNLIFQGKEPDEFLLENHQLTTIENQFVSQTVTDLCDRGILVKKCKKPRCVSPIGCVPKKKGKFRLITDLRYLNQHCKVPSFCYDSISNICDFI</sequence>
<reference evidence="1" key="1">
    <citation type="submission" date="2022-03" db="EMBL/GenBank/DDBJ databases">
        <authorList>
            <person name="Martin C."/>
        </authorList>
    </citation>
    <scope>NUCLEOTIDE SEQUENCE</scope>
</reference>
<evidence type="ECO:0000313" key="1">
    <source>
        <dbReference type="EMBL" id="CAH1789104.1"/>
    </source>
</evidence>
<evidence type="ECO:0000313" key="2">
    <source>
        <dbReference type="Proteomes" id="UP000749559"/>
    </source>
</evidence>
<keyword evidence="2" id="KW-1185">Reference proteome</keyword>
<dbReference type="InterPro" id="IPR043502">
    <property type="entry name" value="DNA/RNA_pol_sf"/>
</dbReference>
<comment type="caution">
    <text evidence="1">The sequence shown here is derived from an EMBL/GenBank/DDBJ whole genome shotgun (WGS) entry which is preliminary data.</text>
</comment>
<dbReference type="OrthoDB" id="6062799at2759"/>
<gene>
    <name evidence="1" type="ORF">OFUS_LOCUS14518</name>
</gene>
<dbReference type="AlphaFoldDB" id="A0A8J1Y452"/>
<protein>
    <submittedName>
        <fullName evidence="1">Uncharacterized protein</fullName>
    </submittedName>
</protein>